<evidence type="ECO:0000313" key="3">
    <source>
        <dbReference type="Proteomes" id="UP001056610"/>
    </source>
</evidence>
<keyword evidence="1" id="KW-0812">Transmembrane</keyword>
<name>A0ABY4QHY0_9MYCO</name>
<organism evidence="2 3">
    <name type="scientific">Candidatus Mycobacterium methanotrophicum</name>
    <dbReference type="NCBI Taxonomy" id="2943498"/>
    <lineage>
        <taxon>Bacteria</taxon>
        <taxon>Bacillati</taxon>
        <taxon>Actinomycetota</taxon>
        <taxon>Actinomycetes</taxon>
        <taxon>Mycobacteriales</taxon>
        <taxon>Mycobacteriaceae</taxon>
        <taxon>Mycobacterium</taxon>
    </lineage>
</organism>
<dbReference type="InterPro" id="IPR045919">
    <property type="entry name" value="DUF6338"/>
</dbReference>
<dbReference type="Pfam" id="PF19865">
    <property type="entry name" value="DUF6338"/>
    <property type="match status" value="1"/>
</dbReference>
<evidence type="ECO:0000313" key="2">
    <source>
        <dbReference type="EMBL" id="UQX10097.1"/>
    </source>
</evidence>
<keyword evidence="1" id="KW-0472">Membrane</keyword>
<feature type="transmembrane region" description="Helical" evidence="1">
    <location>
        <begin position="66"/>
        <end position="85"/>
    </location>
</feature>
<evidence type="ECO:0000256" key="1">
    <source>
        <dbReference type="SAM" id="Phobius"/>
    </source>
</evidence>
<keyword evidence="1" id="KW-1133">Transmembrane helix</keyword>
<accession>A0ABY4QHY0</accession>
<feature type="transmembrane region" description="Helical" evidence="1">
    <location>
        <begin position="42"/>
        <end position="59"/>
    </location>
</feature>
<reference evidence="2" key="1">
    <citation type="submission" date="2022-05" db="EMBL/GenBank/DDBJ databases">
        <title>A methanotrophic Mycobacterium dominates a cave microbial ecosystem.</title>
        <authorList>
            <person name="Van Spanning R.J.M."/>
            <person name="Guan Q."/>
            <person name="Melkonian C."/>
            <person name="Gallant J."/>
            <person name="Polerecky L."/>
            <person name="Flot J.-F."/>
            <person name="Brandt B.W."/>
            <person name="Braster M."/>
            <person name="Iturbe Espinoza P."/>
            <person name="Aerts J."/>
            <person name="Meima-Franke M."/>
            <person name="Piersma S.R."/>
            <person name="Bunduc C."/>
            <person name="Ummels R."/>
            <person name="Pain A."/>
            <person name="Fleming E.J."/>
            <person name="van der Wel N."/>
            <person name="Gherman V.D."/>
            <person name="Sarbu S.M."/>
            <person name="Bodelier P.L.E."/>
            <person name="Bitter W."/>
        </authorList>
    </citation>
    <scope>NUCLEOTIDE SEQUENCE</scope>
    <source>
        <strain evidence="2">Sulfur Cave</strain>
    </source>
</reference>
<sequence length="92" mass="10208">MLASWQQAVTLLLAVIPGFIYQGTRSRLRGPTPDEQEVTVRVLRALATSGFLALLYVAENPPDRRLTALALIGLVFAVPMVFRIHRSLTFSQ</sequence>
<gene>
    <name evidence="2" type="ORF">M5I08_18100</name>
</gene>
<dbReference type="EMBL" id="CP097320">
    <property type="protein sequence ID" value="UQX10097.1"/>
    <property type="molecule type" value="Genomic_DNA"/>
</dbReference>
<dbReference type="RefSeq" id="WP_219068650.1">
    <property type="nucleotide sequence ID" value="NZ_CAJUXY010000041.1"/>
</dbReference>
<dbReference type="Proteomes" id="UP001056610">
    <property type="component" value="Chromosome"/>
</dbReference>
<keyword evidence="3" id="KW-1185">Reference proteome</keyword>
<protein>
    <submittedName>
        <fullName evidence="2">DUF6338 family protein</fullName>
    </submittedName>
</protein>
<proteinExistence type="predicted"/>